<dbReference type="CDD" id="cd06445">
    <property type="entry name" value="ATase"/>
    <property type="match status" value="1"/>
</dbReference>
<organism evidence="9 10">
    <name type="scientific">Sporosarcina ureae</name>
    <dbReference type="NCBI Taxonomy" id="1571"/>
    <lineage>
        <taxon>Bacteria</taxon>
        <taxon>Bacillati</taxon>
        <taxon>Bacillota</taxon>
        <taxon>Bacilli</taxon>
        <taxon>Bacillales</taxon>
        <taxon>Caryophanaceae</taxon>
        <taxon>Sporosarcina</taxon>
    </lineage>
</organism>
<dbReference type="InterPro" id="IPR001497">
    <property type="entry name" value="MethylDNA_cys_MeTrfase_AS"/>
</dbReference>
<protein>
    <recommendedName>
        <fullName evidence="11">Methylated-DNA--[protein]-cysteine S-methyltransferase</fullName>
    </recommendedName>
</protein>
<evidence type="ECO:0000313" key="10">
    <source>
        <dbReference type="Proteomes" id="UP000192486"/>
    </source>
</evidence>
<evidence type="ECO:0000256" key="1">
    <source>
        <dbReference type="ARBA" id="ARBA00001286"/>
    </source>
</evidence>
<dbReference type="SUPFAM" id="SSF46767">
    <property type="entry name" value="Methylated DNA-protein cysteine methyltransferase, C-terminal domain"/>
    <property type="match status" value="1"/>
</dbReference>
<dbReference type="Gene3D" id="1.10.10.10">
    <property type="entry name" value="Winged helix-like DNA-binding domain superfamily/Winged helix DNA-binding domain"/>
    <property type="match status" value="1"/>
</dbReference>
<dbReference type="InterPro" id="IPR036217">
    <property type="entry name" value="MethylDNA_cys_MeTrfase_DNAb"/>
</dbReference>
<comment type="catalytic activity">
    <reaction evidence="6">
        <text>a 6-O-methyl-2'-deoxyguanosine in DNA + L-cysteinyl-[protein] = S-methyl-L-cysteinyl-[protein] + a 2'-deoxyguanosine in DNA</text>
        <dbReference type="Rhea" id="RHEA:24000"/>
        <dbReference type="Rhea" id="RHEA-COMP:10131"/>
        <dbReference type="Rhea" id="RHEA-COMP:10132"/>
        <dbReference type="Rhea" id="RHEA-COMP:11367"/>
        <dbReference type="Rhea" id="RHEA-COMP:11368"/>
        <dbReference type="ChEBI" id="CHEBI:29950"/>
        <dbReference type="ChEBI" id="CHEBI:82612"/>
        <dbReference type="ChEBI" id="CHEBI:85445"/>
        <dbReference type="ChEBI" id="CHEBI:85448"/>
        <dbReference type="EC" id="2.1.1.63"/>
    </reaction>
</comment>
<keyword evidence="10" id="KW-1185">Reference proteome</keyword>
<evidence type="ECO:0000259" key="7">
    <source>
        <dbReference type="Pfam" id="PF01035"/>
    </source>
</evidence>
<accession>A0ABM6JVI1</accession>
<evidence type="ECO:0000256" key="4">
    <source>
        <dbReference type="ARBA" id="ARBA00022763"/>
    </source>
</evidence>
<dbReference type="PANTHER" id="PTHR10815:SF12">
    <property type="entry name" value="METHYLATED-DNA--PROTEIN-CYSTEINE METHYLTRANSFERASE, INDUCIBLE"/>
    <property type="match status" value="1"/>
</dbReference>
<evidence type="ECO:0000256" key="2">
    <source>
        <dbReference type="ARBA" id="ARBA00022603"/>
    </source>
</evidence>
<feature type="domain" description="Methylguanine DNA methyltransferase ribonuclease-like" evidence="8">
    <location>
        <begin position="8"/>
        <end position="85"/>
    </location>
</feature>
<evidence type="ECO:0000256" key="3">
    <source>
        <dbReference type="ARBA" id="ARBA00022679"/>
    </source>
</evidence>
<evidence type="ECO:0000313" key="9">
    <source>
        <dbReference type="EMBL" id="ARF13868.1"/>
    </source>
</evidence>
<dbReference type="NCBIfam" id="TIGR00589">
    <property type="entry name" value="ogt"/>
    <property type="match status" value="1"/>
</dbReference>
<dbReference type="Gene3D" id="3.30.160.70">
    <property type="entry name" value="Methylated DNA-protein cysteine methyltransferase domain"/>
    <property type="match status" value="1"/>
</dbReference>
<dbReference type="InterPro" id="IPR014048">
    <property type="entry name" value="MethylDNA_cys_MeTrfase_DNA-bd"/>
</dbReference>
<reference evidence="9 10" key="1">
    <citation type="submission" date="2016-04" db="EMBL/GenBank/DDBJ databases">
        <title>Comparative Genomics and Epigenetics of Sporosarcina ureae.</title>
        <authorList>
            <person name="Oliver A.S."/>
            <person name="Cooper K.K."/>
        </authorList>
    </citation>
    <scope>NUCLEOTIDE SEQUENCE [LARGE SCALE GENOMIC DNA]</scope>
    <source>
        <strain evidence="9 10">S204</strain>
    </source>
</reference>
<dbReference type="Proteomes" id="UP000192486">
    <property type="component" value="Chromosome"/>
</dbReference>
<dbReference type="PROSITE" id="PS00374">
    <property type="entry name" value="MGMT"/>
    <property type="match status" value="1"/>
</dbReference>
<evidence type="ECO:0000256" key="5">
    <source>
        <dbReference type="ARBA" id="ARBA00023204"/>
    </source>
</evidence>
<evidence type="ECO:0008006" key="11">
    <source>
        <dbReference type="Google" id="ProtNLM"/>
    </source>
</evidence>
<dbReference type="InterPro" id="IPR008332">
    <property type="entry name" value="MethylG_MeTrfase_N"/>
</dbReference>
<dbReference type="SUPFAM" id="SSF53155">
    <property type="entry name" value="Methylated DNA-protein cysteine methyltransferase domain"/>
    <property type="match status" value="1"/>
</dbReference>
<keyword evidence="3" id="KW-0808">Transferase</keyword>
<keyword evidence="5" id="KW-0234">DNA repair</keyword>
<gene>
    <name evidence="9" type="ORF">SporoS204_06750</name>
</gene>
<dbReference type="EMBL" id="CP015108">
    <property type="protein sequence ID" value="ARF13868.1"/>
    <property type="molecule type" value="Genomic_DNA"/>
</dbReference>
<proteinExistence type="predicted"/>
<comment type="catalytic activity">
    <reaction evidence="1">
        <text>a 4-O-methyl-thymidine in DNA + L-cysteinyl-[protein] = a thymidine in DNA + S-methyl-L-cysteinyl-[protein]</text>
        <dbReference type="Rhea" id="RHEA:53428"/>
        <dbReference type="Rhea" id="RHEA-COMP:10131"/>
        <dbReference type="Rhea" id="RHEA-COMP:10132"/>
        <dbReference type="Rhea" id="RHEA-COMP:13555"/>
        <dbReference type="Rhea" id="RHEA-COMP:13556"/>
        <dbReference type="ChEBI" id="CHEBI:29950"/>
        <dbReference type="ChEBI" id="CHEBI:82612"/>
        <dbReference type="ChEBI" id="CHEBI:137386"/>
        <dbReference type="ChEBI" id="CHEBI:137387"/>
        <dbReference type="EC" id="2.1.1.63"/>
    </reaction>
</comment>
<name>A0ABM6JVI1_SPOUR</name>
<evidence type="ECO:0000256" key="6">
    <source>
        <dbReference type="ARBA" id="ARBA00049348"/>
    </source>
</evidence>
<sequence>MKGVDTLVYWTRFNFDGWSVILAATEKGLCYVGLAENSLEQLKDWAKRFDNEGVKEDEAKLEVYSNQLKGYFSGRTNDLLALSLDLKGTPFQLQVWEMLHRIPYGEVVTYSEIAEQIGKASAVRAVASAIGKNPVLIVVPCHRVIAKSGGLSGYRDGKEHKRNLLQLEKSRLISDRTE</sequence>
<dbReference type="InterPro" id="IPR036388">
    <property type="entry name" value="WH-like_DNA-bd_sf"/>
</dbReference>
<dbReference type="Pfam" id="PF01035">
    <property type="entry name" value="DNA_binding_1"/>
    <property type="match status" value="1"/>
</dbReference>
<dbReference type="Pfam" id="PF02870">
    <property type="entry name" value="Methyltransf_1N"/>
    <property type="match status" value="1"/>
</dbReference>
<keyword evidence="2" id="KW-0489">Methyltransferase</keyword>
<keyword evidence="4" id="KW-0227">DNA damage</keyword>
<evidence type="ECO:0000259" key="8">
    <source>
        <dbReference type="Pfam" id="PF02870"/>
    </source>
</evidence>
<feature type="domain" description="Methylated-DNA-[protein]-cysteine S-methyltransferase DNA binding" evidence="7">
    <location>
        <begin position="90"/>
        <end position="169"/>
    </location>
</feature>
<dbReference type="InterPro" id="IPR036631">
    <property type="entry name" value="MGMT_N_sf"/>
</dbReference>
<dbReference type="PANTHER" id="PTHR10815">
    <property type="entry name" value="METHYLATED-DNA--PROTEIN-CYSTEINE METHYLTRANSFERASE"/>
    <property type="match status" value="1"/>
</dbReference>